<dbReference type="AlphaFoldDB" id="A0A8B6GHX7"/>
<evidence type="ECO:0000313" key="2">
    <source>
        <dbReference type="EMBL" id="VDI64077.1"/>
    </source>
</evidence>
<accession>A0A8B6GHX7</accession>
<evidence type="ECO:0008006" key="4">
    <source>
        <dbReference type="Google" id="ProtNLM"/>
    </source>
</evidence>
<dbReference type="OrthoDB" id="10302338at2759"/>
<dbReference type="Proteomes" id="UP000596742">
    <property type="component" value="Unassembled WGS sequence"/>
</dbReference>
<evidence type="ECO:0000313" key="3">
    <source>
        <dbReference type="Proteomes" id="UP000596742"/>
    </source>
</evidence>
<keyword evidence="1" id="KW-0732">Signal</keyword>
<dbReference type="EMBL" id="UYJE01008459">
    <property type="protein sequence ID" value="VDI64077.1"/>
    <property type="molecule type" value="Genomic_DNA"/>
</dbReference>
<organism evidence="2 3">
    <name type="scientific">Mytilus galloprovincialis</name>
    <name type="common">Mediterranean mussel</name>
    <dbReference type="NCBI Taxonomy" id="29158"/>
    <lineage>
        <taxon>Eukaryota</taxon>
        <taxon>Metazoa</taxon>
        <taxon>Spiralia</taxon>
        <taxon>Lophotrochozoa</taxon>
        <taxon>Mollusca</taxon>
        <taxon>Bivalvia</taxon>
        <taxon>Autobranchia</taxon>
        <taxon>Pteriomorphia</taxon>
        <taxon>Mytilida</taxon>
        <taxon>Mytiloidea</taxon>
        <taxon>Mytilidae</taxon>
        <taxon>Mytilinae</taxon>
        <taxon>Mytilus</taxon>
    </lineage>
</organism>
<sequence length="248" mass="26773">MISMYCWFVLVLGTTTAALVNTNGSNKLQNVKAVIAFEDKVIQFYDHTTECVEKLVCIVAALPESERNQISSTPLSLLIKIVTDKGQFRDSLLYAEVKKLLAEYPNVEHLLNAAANGNSVEDEDFCELIYSKCPYEPKELLETIIDLGDITKLFSKNVFGKVIADQIEYNYTQVGMTQTERREKRSCNHEALKKSCGSLGGICALTGVGCAVCGFFSFGTCLGACSPAVAGTCGSVGSACSIAAAACR</sequence>
<feature type="signal peptide" evidence="1">
    <location>
        <begin position="1"/>
        <end position="17"/>
    </location>
</feature>
<comment type="caution">
    <text evidence="2">The sequence shown here is derived from an EMBL/GenBank/DDBJ whole genome shotgun (WGS) entry which is preliminary data.</text>
</comment>
<keyword evidence="3" id="KW-1185">Reference proteome</keyword>
<reference evidence="2" key="1">
    <citation type="submission" date="2018-11" db="EMBL/GenBank/DDBJ databases">
        <authorList>
            <person name="Alioto T."/>
            <person name="Alioto T."/>
        </authorList>
    </citation>
    <scope>NUCLEOTIDE SEQUENCE</scope>
</reference>
<gene>
    <name evidence="2" type="ORF">MGAL_10B004489</name>
</gene>
<protein>
    <recommendedName>
        <fullName evidence="4">Mytilin-1</fullName>
    </recommendedName>
</protein>
<proteinExistence type="predicted"/>
<evidence type="ECO:0000256" key="1">
    <source>
        <dbReference type="SAM" id="SignalP"/>
    </source>
</evidence>
<name>A0A8B6GHX7_MYTGA</name>
<feature type="chain" id="PRO_5032676417" description="Mytilin-1" evidence="1">
    <location>
        <begin position="18"/>
        <end position="248"/>
    </location>
</feature>